<dbReference type="Proteomes" id="UP001497444">
    <property type="component" value="Chromosome 18"/>
</dbReference>
<feature type="non-terminal residue" evidence="1">
    <location>
        <position position="74"/>
    </location>
</feature>
<gene>
    <name evidence="1" type="ORF">CSSPJE1EN1_LOCUS11514</name>
</gene>
<keyword evidence="2" id="KW-1185">Reference proteome</keyword>
<reference evidence="1" key="1">
    <citation type="submission" date="2024-02" db="EMBL/GenBank/DDBJ databases">
        <authorList>
            <consortium name="ELIXIR-Norway"/>
            <consortium name="Elixir Norway"/>
        </authorList>
    </citation>
    <scope>NUCLEOTIDE SEQUENCE</scope>
</reference>
<protein>
    <submittedName>
        <fullName evidence="1">Uncharacterized protein</fullName>
    </submittedName>
</protein>
<name>A0ABP0WJK5_9BRYO</name>
<feature type="non-terminal residue" evidence="1">
    <location>
        <position position="1"/>
    </location>
</feature>
<proteinExistence type="predicted"/>
<organism evidence="1 2">
    <name type="scientific">Sphagnum jensenii</name>
    <dbReference type="NCBI Taxonomy" id="128206"/>
    <lineage>
        <taxon>Eukaryota</taxon>
        <taxon>Viridiplantae</taxon>
        <taxon>Streptophyta</taxon>
        <taxon>Embryophyta</taxon>
        <taxon>Bryophyta</taxon>
        <taxon>Sphagnophytina</taxon>
        <taxon>Sphagnopsida</taxon>
        <taxon>Sphagnales</taxon>
        <taxon>Sphagnaceae</taxon>
        <taxon>Sphagnum</taxon>
    </lineage>
</organism>
<accession>A0ABP0WJK5</accession>
<dbReference type="EMBL" id="OZ020113">
    <property type="protein sequence ID" value="CAK9266036.1"/>
    <property type="molecule type" value="Genomic_DNA"/>
</dbReference>
<evidence type="ECO:0000313" key="2">
    <source>
        <dbReference type="Proteomes" id="UP001497444"/>
    </source>
</evidence>
<evidence type="ECO:0000313" key="1">
    <source>
        <dbReference type="EMBL" id="CAK9266036.1"/>
    </source>
</evidence>
<sequence length="74" mass="8465">MQGSRYTHSLFRRSVEKVIVIKSATSKCDPSRQARPQLISTKNRAPNAAVSRWKMAPSCDDEESSFRTHYIGFF</sequence>